<dbReference type="AlphaFoldDB" id="A0A7G5IHT8"/>
<sequence length="736" mass="77871">MIRFLTLVCAIAASIATPLSAQPRPGLLVTDQAALSPATRTQLQRKLAVSRVDLVRINTATLANAAPRSVVDLALTPQLRFAGVTREVRALDGGRRLWRGALLAADANLAGEMASPTLPQGDATLVVSGSSVTGTIVAPNGDRFRVRPVGDGRNAVIRLDYAKLPPEHEADSDRKRASPLKTGPQADRQGDTQSDTAGDAAPVIDVMVAWTSAAATAAGDIASVVDLAVQETNDSFANSAVTPRIRLAGTMASTFSESGKSYATINDESVTNAGLIARRDELGADVVVLLVDKSSACGRAADIGAAADRAFVAVHWDCATGNYSFGHEIGHIAGARHDRDQDDSTAPFAFGHGFLKKKPTGGWRTIMGYRCEDGSCPTRIQYWSNPGVNYLGEATGTAANENNARVWNERGATLAGFRSAPAAVPYSGTLYQLHSSGRIWQSLGTSCAGNSCPGWRMLDNNPATRAISASTSNLFQLHSNGRIWRWLGAACSGNSCPSWQMIDNNPATRTIVAAGFSLYQLHNGGRIWRWQGTPCAGNSCPGWTMLDNNPATVAIAASGTNLYQLHNNGRIWRFTGTACSGNSCPGWQMIDNNPATTAIVANGGQLWQLHNSGRIWRFTGTACSGNSCPGWQMIDNNPATRSLMASGGNLFQRHSTGRIWRWQGSPCSGNSCPSWVMLDNNPATAAIAGDGSALFQRHGNGRLWVSTGVPCTGNSCPGWRMIDNNPATVAISAPAP</sequence>
<keyword evidence="2" id="KW-0732">Signal</keyword>
<dbReference type="EMBL" id="CP059851">
    <property type="protein sequence ID" value="QMW22930.1"/>
    <property type="molecule type" value="Genomic_DNA"/>
</dbReference>
<evidence type="ECO:0000256" key="2">
    <source>
        <dbReference type="SAM" id="SignalP"/>
    </source>
</evidence>
<feature type="chain" id="PRO_5029022321" description="Peptidyl-Asp metalloendopeptidase" evidence="2">
    <location>
        <begin position="22"/>
        <end position="736"/>
    </location>
</feature>
<dbReference type="RefSeq" id="WP_182296284.1">
    <property type="nucleotide sequence ID" value="NZ_CP059851.1"/>
</dbReference>
<feature type="compositionally biased region" description="Basic and acidic residues" evidence="1">
    <location>
        <begin position="165"/>
        <end position="176"/>
    </location>
</feature>
<evidence type="ECO:0000313" key="3">
    <source>
        <dbReference type="EMBL" id="QMW22930.1"/>
    </source>
</evidence>
<dbReference type="Pfam" id="PF13688">
    <property type="entry name" value="Reprolysin_5"/>
    <property type="match status" value="1"/>
</dbReference>
<accession>A0A7G5IHT8</accession>
<evidence type="ECO:0008006" key="5">
    <source>
        <dbReference type="Google" id="ProtNLM"/>
    </source>
</evidence>
<organism evidence="3 4">
    <name type="scientific">Sandaracinobacteroides saxicola</name>
    <dbReference type="NCBI Taxonomy" id="2759707"/>
    <lineage>
        <taxon>Bacteria</taxon>
        <taxon>Pseudomonadati</taxon>
        <taxon>Pseudomonadota</taxon>
        <taxon>Alphaproteobacteria</taxon>
        <taxon>Sphingomonadales</taxon>
        <taxon>Sphingosinicellaceae</taxon>
        <taxon>Sandaracinobacteroides</taxon>
    </lineage>
</organism>
<proteinExistence type="predicted"/>
<gene>
    <name evidence="3" type="ORF">H3309_16830</name>
</gene>
<reference evidence="3 4" key="1">
    <citation type="submission" date="2020-07" db="EMBL/GenBank/DDBJ databases">
        <title>Complete genome sequence for Sandaracinobacter sp. M6.</title>
        <authorList>
            <person name="Tang Y."/>
            <person name="Liu Q."/>
            <person name="Guo Z."/>
            <person name="Lei P."/>
            <person name="Huang B."/>
        </authorList>
    </citation>
    <scope>NUCLEOTIDE SEQUENCE [LARGE SCALE GENOMIC DNA]</scope>
    <source>
        <strain evidence="3 4">M6</strain>
    </source>
</reference>
<dbReference type="SUPFAM" id="SSF55486">
    <property type="entry name" value="Metalloproteases ('zincins'), catalytic domain"/>
    <property type="match status" value="1"/>
</dbReference>
<evidence type="ECO:0000313" key="4">
    <source>
        <dbReference type="Proteomes" id="UP000515292"/>
    </source>
</evidence>
<keyword evidence="4" id="KW-1185">Reference proteome</keyword>
<dbReference type="KEGG" id="sand:H3309_16830"/>
<dbReference type="SUPFAM" id="SSF110296">
    <property type="entry name" value="Oligoxyloglucan reducing end-specific cellobiohydrolase"/>
    <property type="match status" value="1"/>
</dbReference>
<dbReference type="Proteomes" id="UP000515292">
    <property type="component" value="Chromosome"/>
</dbReference>
<protein>
    <recommendedName>
        <fullName evidence="5">Peptidyl-Asp metalloendopeptidase</fullName>
    </recommendedName>
</protein>
<name>A0A7G5IHT8_9SPHN</name>
<feature type="signal peptide" evidence="2">
    <location>
        <begin position="1"/>
        <end position="21"/>
    </location>
</feature>
<evidence type="ECO:0000256" key="1">
    <source>
        <dbReference type="SAM" id="MobiDB-lite"/>
    </source>
</evidence>
<feature type="region of interest" description="Disordered" evidence="1">
    <location>
        <begin position="160"/>
        <end position="197"/>
    </location>
</feature>